<sequence>MSNPLIFSGATSNRKSVCIALFLNKLYLYYDVSPLNKVFTALHRSTSVCILGTISECKDKSYF</sequence>
<dbReference type="Proteomes" id="UP000095455">
    <property type="component" value="Unassembled WGS sequence"/>
</dbReference>
<name>A0A8D9L5I7_PARDI</name>
<protein>
    <submittedName>
        <fullName evidence="1">Uncharacterized protein</fullName>
    </submittedName>
</protein>
<organism evidence="1 2">
    <name type="scientific">Parabacteroides distasonis</name>
    <dbReference type="NCBI Taxonomy" id="823"/>
    <lineage>
        <taxon>Bacteria</taxon>
        <taxon>Pseudomonadati</taxon>
        <taxon>Bacteroidota</taxon>
        <taxon>Bacteroidia</taxon>
        <taxon>Bacteroidales</taxon>
        <taxon>Tannerellaceae</taxon>
        <taxon>Parabacteroides</taxon>
    </lineage>
</organism>
<evidence type="ECO:0000313" key="1">
    <source>
        <dbReference type="EMBL" id="CUN82742.1"/>
    </source>
</evidence>
<proteinExistence type="predicted"/>
<evidence type="ECO:0000313" key="2">
    <source>
        <dbReference type="Proteomes" id="UP000095455"/>
    </source>
</evidence>
<accession>A0A8D9L5I7</accession>
<reference evidence="1 2" key="1">
    <citation type="submission" date="2015-09" db="EMBL/GenBank/DDBJ databases">
        <authorList>
            <consortium name="Pathogen Informatics"/>
        </authorList>
    </citation>
    <scope>NUCLEOTIDE SEQUENCE [LARGE SCALE GENOMIC DNA]</scope>
    <source>
        <strain evidence="1 2">2789STDY5608822</strain>
    </source>
</reference>
<dbReference type="EMBL" id="CYYK01000003">
    <property type="protein sequence ID" value="CUN82742.1"/>
    <property type="molecule type" value="Genomic_DNA"/>
</dbReference>
<gene>
    <name evidence="1" type="ORF">ERS852380_01096</name>
</gene>
<comment type="caution">
    <text evidence="1">The sequence shown here is derived from an EMBL/GenBank/DDBJ whole genome shotgun (WGS) entry which is preliminary data.</text>
</comment>
<dbReference type="AlphaFoldDB" id="A0A8D9L5I7"/>